<dbReference type="EMBL" id="AFZD01000012">
    <property type="protein sequence ID" value="EHL12857.1"/>
    <property type="molecule type" value="Genomic_DNA"/>
</dbReference>
<evidence type="ECO:0000256" key="1">
    <source>
        <dbReference type="SAM" id="MobiDB-lite"/>
    </source>
</evidence>
<reference evidence="3 4" key="1">
    <citation type="submission" date="2011-08" db="EMBL/GenBank/DDBJ databases">
        <title>The Genome Sequence of Oribacterium sp. ACB7.</title>
        <authorList>
            <consortium name="The Broad Institute Genome Sequencing Platform"/>
            <person name="Earl A."/>
            <person name="Ward D."/>
            <person name="Feldgarden M."/>
            <person name="Gevers D."/>
            <person name="Sizova M."/>
            <person name="Hazen A."/>
            <person name="Epstein S."/>
            <person name="Young S.K."/>
            <person name="Zeng Q."/>
            <person name="Gargeya S."/>
            <person name="Fitzgerald M."/>
            <person name="Haas B."/>
            <person name="Abouelleil A."/>
            <person name="Alvarado L."/>
            <person name="Arachchi H.M."/>
            <person name="Berlin A."/>
            <person name="Brown A."/>
            <person name="Chapman S.B."/>
            <person name="Chen Z."/>
            <person name="Dunbar C."/>
            <person name="Freedman E."/>
            <person name="Gearin G."/>
            <person name="Gellesch M."/>
            <person name="Goldberg J."/>
            <person name="Griggs A."/>
            <person name="Gujja S."/>
            <person name="Heiman D."/>
            <person name="Howarth C."/>
            <person name="Larson L."/>
            <person name="Lui A."/>
            <person name="MacDonald P.J.P."/>
            <person name="Montmayeur A."/>
            <person name="Murphy C."/>
            <person name="Neiman D."/>
            <person name="Pearson M."/>
            <person name="Priest M."/>
            <person name="Roberts A."/>
            <person name="Saif S."/>
            <person name="Shea T."/>
            <person name="Shenoy N."/>
            <person name="Sisk P."/>
            <person name="Stolte C."/>
            <person name="Sykes S."/>
            <person name="Wortman J."/>
            <person name="Nusbaum C."/>
            <person name="Birren B."/>
        </authorList>
    </citation>
    <scope>NUCLEOTIDE SEQUENCE [LARGE SCALE GENOMIC DNA]</scope>
    <source>
        <strain evidence="3 4">ACB7</strain>
    </source>
</reference>
<keyword evidence="4" id="KW-1185">Reference proteome</keyword>
<evidence type="ECO:0000313" key="4">
    <source>
        <dbReference type="Proteomes" id="UP000003527"/>
    </source>
</evidence>
<protein>
    <recommendedName>
        <fullName evidence="2">Glycosyltransferase 2-like domain-containing protein</fullName>
    </recommendedName>
</protein>
<dbReference type="InterPro" id="IPR029044">
    <property type="entry name" value="Nucleotide-diphossugar_trans"/>
</dbReference>
<proteinExistence type="predicted"/>
<feature type="region of interest" description="Disordered" evidence="1">
    <location>
        <begin position="1"/>
        <end position="33"/>
    </location>
</feature>
<dbReference type="PANTHER" id="PTHR43685:SF13">
    <property type="entry name" value="O ANTIGEN BIOSYNTHESIS RHAMNOSYLTRANSFERASE RFBN"/>
    <property type="match status" value="1"/>
</dbReference>
<dbReference type="InterPro" id="IPR001173">
    <property type="entry name" value="Glyco_trans_2-like"/>
</dbReference>
<organism evidence="3 4">
    <name type="scientific">Oribacterium asaccharolyticum ACB7</name>
    <dbReference type="NCBI Taxonomy" id="796944"/>
    <lineage>
        <taxon>Bacteria</taxon>
        <taxon>Bacillati</taxon>
        <taxon>Bacillota</taxon>
        <taxon>Clostridia</taxon>
        <taxon>Lachnospirales</taxon>
        <taxon>Lachnospiraceae</taxon>
        <taxon>Oribacterium</taxon>
    </lineage>
</organism>
<dbReference type="RefSeq" id="WP_009536006.1">
    <property type="nucleotide sequence ID" value="NZ_JH414504.1"/>
</dbReference>
<dbReference type="SUPFAM" id="SSF53448">
    <property type="entry name" value="Nucleotide-diphospho-sugar transferases"/>
    <property type="match status" value="1"/>
</dbReference>
<dbReference type="PATRIC" id="fig|796944.3.peg.766"/>
<dbReference type="Proteomes" id="UP000003527">
    <property type="component" value="Unassembled WGS sequence"/>
</dbReference>
<accession>G9WT25</accession>
<dbReference type="Gene3D" id="3.90.550.10">
    <property type="entry name" value="Spore Coat Polysaccharide Biosynthesis Protein SpsA, Chain A"/>
    <property type="match status" value="1"/>
</dbReference>
<feature type="compositionally biased region" description="Basic and acidic residues" evidence="1">
    <location>
        <begin position="1"/>
        <end position="31"/>
    </location>
</feature>
<dbReference type="PANTHER" id="PTHR43685">
    <property type="entry name" value="GLYCOSYLTRANSFERASE"/>
    <property type="match status" value="1"/>
</dbReference>
<dbReference type="AlphaFoldDB" id="G9WT25"/>
<sequence>MTDCFRQDSPEEAVLREENRREKENERRQGGRETLPSFDVLIPTYKPGEKFRALLSALEEQEFPPAKIIIVNTEERYFPKELLEGRKVEVSLHHIKREDFDHAYARNLAASFSDAEYFLSMTDDAVPADKKLTKELLTAFSWDNRIAEVYARQLCTKDSSFDEVLSRSFNYGDKVEIKGIEDVKRLGIKCFFASNVCCMYKKAVFRELQGFQSPTIFNEDMIFAARAEKAGYKVAYNPLARVYHSHHYSAGQQFRRNFDLGVSHRDFPEIFSLVPPEKEGMKMFRQNAKTLVSEGKALLLVPLFFRTGARFLGYKAGKKYPVLPRILRNAITLNPQYFEKKEEKS</sequence>
<dbReference type="GO" id="GO:0044010">
    <property type="term" value="P:single-species biofilm formation"/>
    <property type="evidence" value="ECO:0007669"/>
    <property type="project" value="TreeGrafter"/>
</dbReference>
<gene>
    <name evidence="3" type="ORF">HMPREF9624_00059</name>
</gene>
<evidence type="ECO:0000313" key="3">
    <source>
        <dbReference type="EMBL" id="EHL12857.1"/>
    </source>
</evidence>
<dbReference type="Pfam" id="PF00535">
    <property type="entry name" value="Glycos_transf_2"/>
    <property type="match status" value="1"/>
</dbReference>
<dbReference type="InterPro" id="IPR050834">
    <property type="entry name" value="Glycosyltransf_2"/>
</dbReference>
<name>G9WT25_9FIRM</name>
<comment type="caution">
    <text evidence="3">The sequence shown here is derived from an EMBL/GenBank/DDBJ whole genome shotgun (WGS) entry which is preliminary data.</text>
</comment>
<dbReference type="HOGENOM" id="CLU_061778_1_0_9"/>
<evidence type="ECO:0000259" key="2">
    <source>
        <dbReference type="Pfam" id="PF00535"/>
    </source>
</evidence>
<feature type="domain" description="Glycosyltransferase 2-like" evidence="2">
    <location>
        <begin position="40"/>
        <end position="208"/>
    </location>
</feature>